<protein>
    <submittedName>
        <fullName evidence="9">Sugar ABC transporter permease</fullName>
    </submittedName>
</protein>
<dbReference type="PANTHER" id="PTHR43005">
    <property type="entry name" value="BLR7065 PROTEIN"/>
    <property type="match status" value="1"/>
</dbReference>
<comment type="subcellular location">
    <subcellularLocation>
        <location evidence="1 7">Cell membrane</location>
        <topology evidence="1 7">Multi-pass membrane protein</topology>
    </subcellularLocation>
</comment>
<keyword evidence="2 7" id="KW-0813">Transport</keyword>
<dbReference type="Gene3D" id="1.10.3720.10">
    <property type="entry name" value="MetI-like"/>
    <property type="match status" value="1"/>
</dbReference>
<feature type="transmembrane region" description="Helical" evidence="7">
    <location>
        <begin position="214"/>
        <end position="235"/>
    </location>
</feature>
<keyword evidence="6 7" id="KW-0472">Membrane</keyword>
<reference evidence="9 10" key="1">
    <citation type="submission" date="2021-12" db="EMBL/GenBank/DDBJ databases">
        <title>Discovery of the Pendulisporaceae a myxobacterial family with distinct sporulation behavior and unique specialized metabolism.</title>
        <authorList>
            <person name="Garcia R."/>
            <person name="Popoff A."/>
            <person name="Bader C.D."/>
            <person name="Loehr J."/>
            <person name="Walesch S."/>
            <person name="Walt C."/>
            <person name="Boldt J."/>
            <person name="Bunk B."/>
            <person name="Haeckl F.J.F.P.J."/>
            <person name="Gunesch A.P."/>
            <person name="Birkelbach J."/>
            <person name="Nuebel U."/>
            <person name="Pietschmann T."/>
            <person name="Bach T."/>
            <person name="Mueller R."/>
        </authorList>
    </citation>
    <scope>NUCLEOTIDE SEQUENCE [LARGE SCALE GENOMIC DNA]</scope>
    <source>
        <strain evidence="9 10">MSr11954</strain>
    </source>
</reference>
<feature type="transmembrane region" description="Helical" evidence="7">
    <location>
        <begin position="262"/>
        <end position="284"/>
    </location>
</feature>
<proteinExistence type="inferred from homology"/>
<evidence type="ECO:0000256" key="4">
    <source>
        <dbReference type="ARBA" id="ARBA00022692"/>
    </source>
</evidence>
<dbReference type="SUPFAM" id="SSF161098">
    <property type="entry name" value="MetI-like"/>
    <property type="match status" value="1"/>
</dbReference>
<name>A0ABZ2LVN3_9BACT</name>
<dbReference type="InterPro" id="IPR000515">
    <property type="entry name" value="MetI-like"/>
</dbReference>
<dbReference type="InterPro" id="IPR035906">
    <property type="entry name" value="MetI-like_sf"/>
</dbReference>
<dbReference type="Pfam" id="PF00528">
    <property type="entry name" value="BPD_transp_1"/>
    <property type="match status" value="1"/>
</dbReference>
<organism evidence="9 10">
    <name type="scientific">Pendulispora albinea</name>
    <dbReference type="NCBI Taxonomy" id="2741071"/>
    <lineage>
        <taxon>Bacteria</taxon>
        <taxon>Pseudomonadati</taxon>
        <taxon>Myxococcota</taxon>
        <taxon>Myxococcia</taxon>
        <taxon>Myxococcales</taxon>
        <taxon>Sorangiineae</taxon>
        <taxon>Pendulisporaceae</taxon>
        <taxon>Pendulispora</taxon>
    </lineage>
</organism>
<evidence type="ECO:0000256" key="2">
    <source>
        <dbReference type="ARBA" id="ARBA00022448"/>
    </source>
</evidence>
<feature type="domain" description="ABC transmembrane type-1" evidence="8">
    <location>
        <begin position="72"/>
        <end position="283"/>
    </location>
</feature>
<accession>A0ABZ2LVN3</accession>
<evidence type="ECO:0000256" key="6">
    <source>
        <dbReference type="ARBA" id="ARBA00023136"/>
    </source>
</evidence>
<evidence type="ECO:0000313" key="10">
    <source>
        <dbReference type="Proteomes" id="UP001370348"/>
    </source>
</evidence>
<dbReference type="CDD" id="cd06261">
    <property type="entry name" value="TM_PBP2"/>
    <property type="match status" value="1"/>
</dbReference>
<evidence type="ECO:0000259" key="8">
    <source>
        <dbReference type="PROSITE" id="PS50928"/>
    </source>
</evidence>
<evidence type="ECO:0000313" key="9">
    <source>
        <dbReference type="EMBL" id="WXB14993.1"/>
    </source>
</evidence>
<keyword evidence="3" id="KW-1003">Cell membrane</keyword>
<keyword evidence="4 7" id="KW-0812">Transmembrane</keyword>
<evidence type="ECO:0000256" key="7">
    <source>
        <dbReference type="RuleBase" id="RU363032"/>
    </source>
</evidence>
<dbReference type="EMBL" id="CP089984">
    <property type="protein sequence ID" value="WXB14993.1"/>
    <property type="molecule type" value="Genomic_DNA"/>
</dbReference>
<keyword evidence="5 7" id="KW-1133">Transmembrane helix</keyword>
<gene>
    <name evidence="9" type="ORF">LZC94_45140</name>
</gene>
<feature type="transmembrane region" description="Helical" evidence="7">
    <location>
        <begin position="21"/>
        <end position="40"/>
    </location>
</feature>
<dbReference type="PANTHER" id="PTHR43005:SF2">
    <property type="entry name" value="INTEGRAL MEMBRANE SUGAR TRANSPORT PROTEIN"/>
    <property type="match status" value="1"/>
</dbReference>
<evidence type="ECO:0000256" key="5">
    <source>
        <dbReference type="ARBA" id="ARBA00022989"/>
    </source>
</evidence>
<dbReference type="RefSeq" id="WP_394824616.1">
    <property type="nucleotide sequence ID" value="NZ_CP089984.1"/>
</dbReference>
<sequence>MSASSRRARVQPERLLGQPAVVLLLLWMIVPLAMTVYFSTQYFNLLYPKKSSFVGLENFAYFFTYPSFWTSVLNTVLLVGSVLAITVVFGVLISVLVDEHFPGQGIVRMLLVSPFFIMPTVAALAWKNLLMNPVSGFFAWIARAFGATPVNWFADWPLLSVILVVAWEWLPFAILIFVTALQSMDREQKEAAQMDGARAWAIFRYLTLPHLGRPIAVVVMVEAIFLLNVFAEIFVTTNGGPGDATTNVPFLVYTQALLEFDVGAASAGGLVAVVLANIVAVFLIRLIGQSLTARSGAPS</sequence>
<dbReference type="PROSITE" id="PS50928">
    <property type="entry name" value="ABC_TM1"/>
    <property type="match status" value="1"/>
</dbReference>
<feature type="transmembrane region" description="Helical" evidence="7">
    <location>
        <begin position="109"/>
        <end position="126"/>
    </location>
</feature>
<comment type="similarity">
    <text evidence="7">Belongs to the binding-protein-dependent transport system permease family.</text>
</comment>
<dbReference type="Proteomes" id="UP001370348">
    <property type="component" value="Chromosome"/>
</dbReference>
<feature type="transmembrane region" description="Helical" evidence="7">
    <location>
        <begin position="158"/>
        <end position="181"/>
    </location>
</feature>
<feature type="transmembrane region" description="Helical" evidence="7">
    <location>
        <begin position="72"/>
        <end position="97"/>
    </location>
</feature>
<evidence type="ECO:0000256" key="3">
    <source>
        <dbReference type="ARBA" id="ARBA00022475"/>
    </source>
</evidence>
<keyword evidence="10" id="KW-1185">Reference proteome</keyword>
<evidence type="ECO:0000256" key="1">
    <source>
        <dbReference type="ARBA" id="ARBA00004651"/>
    </source>
</evidence>